<reference evidence="9 10" key="1">
    <citation type="submission" date="2018-02" db="EMBL/GenBank/DDBJ databases">
        <title>Comparative genomes isolates from brazilian mangrove.</title>
        <authorList>
            <person name="Araujo J.E."/>
            <person name="Taketani R.G."/>
            <person name="Silva M.C.P."/>
            <person name="Loureco M.V."/>
            <person name="Andreote F.D."/>
        </authorList>
    </citation>
    <scope>NUCLEOTIDE SEQUENCE [LARGE SCALE GENOMIC DNA]</scope>
    <source>
        <strain evidence="9 10">Nap-Phe MGV</strain>
    </source>
</reference>
<feature type="transmembrane region" description="Helical" evidence="7">
    <location>
        <begin position="109"/>
        <end position="139"/>
    </location>
</feature>
<dbReference type="Proteomes" id="UP000237819">
    <property type="component" value="Unassembled WGS sequence"/>
</dbReference>
<evidence type="ECO:0000313" key="9">
    <source>
        <dbReference type="EMBL" id="PQO45054.1"/>
    </source>
</evidence>
<dbReference type="AlphaFoldDB" id="A0A2S8GM17"/>
<sequence>MFFSPRIGLQPLVQLCRRVGTQLDAGVDDRTIWSREVQRASGVQRQMMSEISDGIERGATLGDALNRTGDYFPHVFREMVRLGDETGHLDRILQELSERYEHRLQLRSAFLAGITWPMIQLVFAICVIGLLIWVMGFIGQMTGQVVDILGLGLVGTKGLIVYFAFLGMLGFGGWLLWMFYSRGQLDFLPLGRIIMSIPGVGLPLKTIALSQMAWTMALTTGGGLDARRSLRLGLESTHSDYYTKYIDQVDRDIMAGEDIGGALRNTGVFPVEFLDAIDTGEISGNLSEMLEKLASDYQARAKAAFNTLAMIAGFLVWLAVAGLIISLIFRIFFTYLNTLNGALEELH</sequence>
<dbReference type="PANTHER" id="PTHR30012">
    <property type="entry name" value="GENERAL SECRETION PATHWAY PROTEIN"/>
    <property type="match status" value="1"/>
</dbReference>
<keyword evidence="6 7" id="KW-0472">Membrane</keyword>
<gene>
    <name evidence="9" type="ORF">C5Y93_16095</name>
</gene>
<accession>A0A2S8GM17</accession>
<evidence type="ECO:0000256" key="2">
    <source>
        <dbReference type="ARBA" id="ARBA00005745"/>
    </source>
</evidence>
<keyword evidence="3" id="KW-1003">Cell membrane</keyword>
<dbReference type="InterPro" id="IPR003004">
    <property type="entry name" value="GspF/PilC"/>
</dbReference>
<keyword evidence="5 7" id="KW-1133">Transmembrane helix</keyword>
<dbReference type="EMBL" id="PUHZ01000016">
    <property type="protein sequence ID" value="PQO45054.1"/>
    <property type="molecule type" value="Genomic_DNA"/>
</dbReference>
<dbReference type="Pfam" id="PF00482">
    <property type="entry name" value="T2SSF"/>
    <property type="match status" value="2"/>
</dbReference>
<comment type="similarity">
    <text evidence="2">Belongs to the GSP F family.</text>
</comment>
<dbReference type="InterPro" id="IPR018076">
    <property type="entry name" value="T2SS_GspF_dom"/>
</dbReference>
<evidence type="ECO:0000313" key="10">
    <source>
        <dbReference type="Proteomes" id="UP000237819"/>
    </source>
</evidence>
<evidence type="ECO:0000256" key="4">
    <source>
        <dbReference type="ARBA" id="ARBA00022692"/>
    </source>
</evidence>
<protein>
    <recommendedName>
        <fullName evidence="8">Type II secretion system protein GspF domain-containing protein</fullName>
    </recommendedName>
</protein>
<feature type="domain" description="Type II secretion system protein GspF" evidence="8">
    <location>
        <begin position="215"/>
        <end position="329"/>
    </location>
</feature>
<proteinExistence type="inferred from homology"/>
<organism evidence="9 10">
    <name type="scientific">Blastopirellula marina</name>
    <dbReference type="NCBI Taxonomy" id="124"/>
    <lineage>
        <taxon>Bacteria</taxon>
        <taxon>Pseudomonadati</taxon>
        <taxon>Planctomycetota</taxon>
        <taxon>Planctomycetia</taxon>
        <taxon>Pirellulales</taxon>
        <taxon>Pirellulaceae</taxon>
        <taxon>Blastopirellula</taxon>
    </lineage>
</organism>
<evidence type="ECO:0000256" key="1">
    <source>
        <dbReference type="ARBA" id="ARBA00004651"/>
    </source>
</evidence>
<dbReference type="GO" id="GO:0005886">
    <property type="term" value="C:plasma membrane"/>
    <property type="evidence" value="ECO:0007669"/>
    <property type="project" value="UniProtKB-SubCell"/>
</dbReference>
<dbReference type="Gene3D" id="1.20.81.30">
    <property type="entry name" value="Type II secretion system (T2SS), domain F"/>
    <property type="match status" value="2"/>
</dbReference>
<feature type="domain" description="Type II secretion system protein GspF" evidence="8">
    <location>
        <begin position="17"/>
        <end position="135"/>
    </location>
</feature>
<evidence type="ECO:0000259" key="8">
    <source>
        <dbReference type="Pfam" id="PF00482"/>
    </source>
</evidence>
<feature type="transmembrane region" description="Helical" evidence="7">
    <location>
        <begin position="308"/>
        <end position="333"/>
    </location>
</feature>
<evidence type="ECO:0000256" key="5">
    <source>
        <dbReference type="ARBA" id="ARBA00022989"/>
    </source>
</evidence>
<name>A0A2S8GM17_9BACT</name>
<comment type="caution">
    <text evidence="9">The sequence shown here is derived from an EMBL/GenBank/DDBJ whole genome shotgun (WGS) entry which is preliminary data.</text>
</comment>
<evidence type="ECO:0000256" key="3">
    <source>
        <dbReference type="ARBA" id="ARBA00022475"/>
    </source>
</evidence>
<dbReference type="InterPro" id="IPR042094">
    <property type="entry name" value="T2SS_GspF_sf"/>
</dbReference>
<feature type="transmembrane region" description="Helical" evidence="7">
    <location>
        <begin position="159"/>
        <end position="180"/>
    </location>
</feature>
<comment type="subcellular location">
    <subcellularLocation>
        <location evidence="1">Cell membrane</location>
        <topology evidence="1">Multi-pass membrane protein</topology>
    </subcellularLocation>
</comment>
<dbReference type="PANTHER" id="PTHR30012:SF0">
    <property type="entry name" value="TYPE II SECRETION SYSTEM PROTEIN F-RELATED"/>
    <property type="match status" value="1"/>
</dbReference>
<evidence type="ECO:0000256" key="6">
    <source>
        <dbReference type="ARBA" id="ARBA00023136"/>
    </source>
</evidence>
<keyword evidence="4 7" id="KW-0812">Transmembrane</keyword>
<evidence type="ECO:0000256" key="7">
    <source>
        <dbReference type="SAM" id="Phobius"/>
    </source>
</evidence>